<dbReference type="EMBL" id="JANPWB010000004">
    <property type="protein sequence ID" value="KAJ1190694.1"/>
    <property type="molecule type" value="Genomic_DNA"/>
</dbReference>
<dbReference type="Proteomes" id="UP001066276">
    <property type="component" value="Chromosome 2_2"/>
</dbReference>
<keyword evidence="2" id="KW-1185">Reference proteome</keyword>
<dbReference type="AlphaFoldDB" id="A0AAV7UQH1"/>
<proteinExistence type="predicted"/>
<evidence type="ECO:0000313" key="2">
    <source>
        <dbReference type="Proteomes" id="UP001066276"/>
    </source>
</evidence>
<comment type="caution">
    <text evidence="1">The sequence shown here is derived from an EMBL/GenBank/DDBJ whole genome shotgun (WGS) entry which is preliminary data.</text>
</comment>
<accession>A0AAV7UQH1</accession>
<reference evidence="1" key="1">
    <citation type="journal article" date="2022" name="bioRxiv">
        <title>Sequencing and chromosome-scale assembly of the giantPleurodeles waltlgenome.</title>
        <authorList>
            <person name="Brown T."/>
            <person name="Elewa A."/>
            <person name="Iarovenko S."/>
            <person name="Subramanian E."/>
            <person name="Araus A.J."/>
            <person name="Petzold A."/>
            <person name="Susuki M."/>
            <person name="Suzuki K.-i.T."/>
            <person name="Hayashi T."/>
            <person name="Toyoda A."/>
            <person name="Oliveira C."/>
            <person name="Osipova E."/>
            <person name="Leigh N.D."/>
            <person name="Simon A."/>
            <person name="Yun M.H."/>
        </authorList>
    </citation>
    <scope>NUCLEOTIDE SEQUENCE</scope>
    <source>
        <strain evidence="1">20211129_DDA</strain>
        <tissue evidence="1">Liver</tissue>
    </source>
</reference>
<organism evidence="1 2">
    <name type="scientific">Pleurodeles waltl</name>
    <name type="common">Iberian ribbed newt</name>
    <dbReference type="NCBI Taxonomy" id="8319"/>
    <lineage>
        <taxon>Eukaryota</taxon>
        <taxon>Metazoa</taxon>
        <taxon>Chordata</taxon>
        <taxon>Craniata</taxon>
        <taxon>Vertebrata</taxon>
        <taxon>Euteleostomi</taxon>
        <taxon>Amphibia</taxon>
        <taxon>Batrachia</taxon>
        <taxon>Caudata</taxon>
        <taxon>Salamandroidea</taxon>
        <taxon>Salamandridae</taxon>
        <taxon>Pleurodelinae</taxon>
        <taxon>Pleurodeles</taxon>
    </lineage>
</organism>
<protein>
    <submittedName>
        <fullName evidence="1">Uncharacterized protein</fullName>
    </submittedName>
</protein>
<sequence>MAYRTSGPGKAPLHLGQSKIRDPALRSCSKSLRDFAEDKRLEDRVDRVAETAPLLPRWSVIPQVDLARPQWRTTFQW</sequence>
<name>A0AAV7UQH1_PLEWA</name>
<evidence type="ECO:0000313" key="1">
    <source>
        <dbReference type="EMBL" id="KAJ1190694.1"/>
    </source>
</evidence>
<gene>
    <name evidence="1" type="ORF">NDU88_000016</name>
</gene>